<keyword evidence="2" id="KW-1185">Reference proteome</keyword>
<comment type="caution">
    <text evidence="1">The sequence shown here is derived from an EMBL/GenBank/DDBJ whole genome shotgun (WGS) entry which is preliminary data.</text>
</comment>
<gene>
    <name evidence="1" type="ORF">MUB52_22620</name>
</gene>
<dbReference type="Proteomes" id="UP001208690">
    <property type="component" value="Unassembled WGS sequence"/>
</dbReference>
<reference evidence="1 2" key="1">
    <citation type="submission" date="2022-04" db="EMBL/GenBank/DDBJ databases">
        <title>Roseobacter sp. WL0113 is a bacterium isolated from neritic sediment.</title>
        <authorList>
            <person name="Wang L."/>
            <person name="He W."/>
            <person name="Zhang D.-F."/>
        </authorList>
    </citation>
    <scope>NUCLEOTIDE SEQUENCE [LARGE SCALE GENOMIC DNA]</scope>
    <source>
        <strain evidence="1 2">WL0113</strain>
    </source>
</reference>
<sequence>MAEDFVSPIGIRSESEDQTWSIVVLGDGSLQLRSNSPIGEGDQRLAIDDNTGEVSIGTAGTPTNLTVTERINLQDTSETVRVRLSAPGQRIELLNSEGEIISMMGGGGNIRAGTNGENGDLFLYRATSDDIFQNNDATIRLNSASGNAVLGGNGVGGDVILRDGDNTTRARLSARNQRLEVMNADGEIIGMIGGAANIRAGSNGEDGDLFLFPASASDIFGNGDATASIRASSGDLSLGGNDVNGDVFVRDGENTVRARLSAGGQRVELSNRQGQIIGMLGGGGNIRAGTSGETGELYLFRAQASDIFSNGDASISLNAANGDANLGGNGVNGDLFLRDSNGNVRARLRSGSQRLELLDAGGEIIGMMGGAGNIRAGTNGEAGNLFLFPADATDIFDNGQASIRMDGNNGNITIDGDITLQNADCAEDFQVACPVEAEPGTVMVINDDLQLDVARAAYDSRVAGIVAGAGDYRPGIVLGRTETPNPTMPIALVGRACCKVDATHEPIAIGDLLTTSPTPGHAMKASDPEQAFGAVIGKALAPLAKGRGLIPVLVALQ</sequence>
<accession>A0ABT3BL04</accession>
<protein>
    <submittedName>
        <fullName evidence="1">Uncharacterized protein</fullName>
    </submittedName>
</protein>
<evidence type="ECO:0000313" key="1">
    <source>
        <dbReference type="EMBL" id="MCV3274235.1"/>
    </source>
</evidence>
<proteinExistence type="predicted"/>
<organism evidence="1 2">
    <name type="scientific">Roseobacter sinensis</name>
    <dbReference type="NCBI Taxonomy" id="2931391"/>
    <lineage>
        <taxon>Bacteria</taxon>
        <taxon>Pseudomonadati</taxon>
        <taxon>Pseudomonadota</taxon>
        <taxon>Alphaproteobacteria</taxon>
        <taxon>Rhodobacterales</taxon>
        <taxon>Roseobacteraceae</taxon>
        <taxon>Roseobacter</taxon>
    </lineage>
</organism>
<dbReference type="RefSeq" id="WP_263846440.1">
    <property type="nucleotide sequence ID" value="NZ_JALIEB010000033.1"/>
</dbReference>
<name>A0ABT3BL04_9RHOB</name>
<dbReference type="EMBL" id="JALIEB010000033">
    <property type="protein sequence ID" value="MCV3274235.1"/>
    <property type="molecule type" value="Genomic_DNA"/>
</dbReference>
<evidence type="ECO:0000313" key="2">
    <source>
        <dbReference type="Proteomes" id="UP001208690"/>
    </source>
</evidence>